<keyword evidence="2" id="KW-0548">Nucleotidyltransferase</keyword>
<name>A0A412W349_9BACT</name>
<evidence type="ECO:0000313" key="10">
    <source>
        <dbReference type="Proteomes" id="UP000283426"/>
    </source>
</evidence>
<dbReference type="PROSITE" id="PS51459">
    <property type="entry name" value="FIDO"/>
    <property type="match status" value="1"/>
</dbReference>
<dbReference type="AlphaFoldDB" id="A0A412W349"/>
<comment type="catalytic activity">
    <reaction evidence="6">
        <text>L-threonyl-[protein] + ATP = 3-O-(5'-adenylyl)-L-threonyl-[protein] + diphosphate</text>
        <dbReference type="Rhea" id="RHEA:54292"/>
        <dbReference type="Rhea" id="RHEA-COMP:11060"/>
        <dbReference type="Rhea" id="RHEA-COMP:13847"/>
        <dbReference type="ChEBI" id="CHEBI:30013"/>
        <dbReference type="ChEBI" id="CHEBI:30616"/>
        <dbReference type="ChEBI" id="CHEBI:33019"/>
        <dbReference type="ChEBI" id="CHEBI:138113"/>
        <dbReference type="EC" id="2.7.7.108"/>
    </reaction>
</comment>
<dbReference type="InterPro" id="IPR036390">
    <property type="entry name" value="WH_DNA-bd_sf"/>
</dbReference>
<evidence type="ECO:0000313" key="9">
    <source>
        <dbReference type="EMBL" id="RGV18146.1"/>
    </source>
</evidence>
<dbReference type="GO" id="GO:0070733">
    <property type="term" value="F:AMPylase activity"/>
    <property type="evidence" value="ECO:0007669"/>
    <property type="project" value="UniProtKB-EC"/>
</dbReference>
<evidence type="ECO:0000256" key="6">
    <source>
        <dbReference type="ARBA" id="ARBA00047939"/>
    </source>
</evidence>
<evidence type="ECO:0000256" key="7">
    <source>
        <dbReference type="ARBA" id="ARBA00048696"/>
    </source>
</evidence>
<dbReference type="InterPro" id="IPR033788">
    <property type="entry name" value="VbhA-like"/>
</dbReference>
<gene>
    <name evidence="9" type="ORF">DWW24_20250</name>
</gene>
<evidence type="ECO:0000256" key="1">
    <source>
        <dbReference type="ARBA" id="ARBA00022679"/>
    </source>
</evidence>
<dbReference type="Proteomes" id="UP000283426">
    <property type="component" value="Unassembled WGS sequence"/>
</dbReference>
<evidence type="ECO:0000256" key="4">
    <source>
        <dbReference type="ARBA" id="ARBA00022840"/>
    </source>
</evidence>
<dbReference type="RefSeq" id="WP_005938338.1">
    <property type="nucleotide sequence ID" value="NZ_QRYW01000061.1"/>
</dbReference>
<comment type="catalytic activity">
    <reaction evidence="7">
        <text>L-tyrosyl-[protein] + ATP = O-(5'-adenylyl)-L-tyrosyl-[protein] + diphosphate</text>
        <dbReference type="Rhea" id="RHEA:54288"/>
        <dbReference type="Rhea" id="RHEA-COMP:10136"/>
        <dbReference type="Rhea" id="RHEA-COMP:13846"/>
        <dbReference type="ChEBI" id="CHEBI:30616"/>
        <dbReference type="ChEBI" id="CHEBI:33019"/>
        <dbReference type="ChEBI" id="CHEBI:46858"/>
        <dbReference type="ChEBI" id="CHEBI:83624"/>
        <dbReference type="EC" id="2.7.7.108"/>
    </reaction>
</comment>
<proteinExistence type="predicted"/>
<dbReference type="Gene3D" id="1.10.3290.10">
    <property type="entry name" value="Fido-like domain"/>
    <property type="match status" value="1"/>
</dbReference>
<dbReference type="SUPFAM" id="SSF46785">
    <property type="entry name" value="Winged helix' DNA-binding domain"/>
    <property type="match status" value="1"/>
</dbReference>
<keyword evidence="3" id="KW-0547">Nucleotide-binding</keyword>
<dbReference type="GO" id="GO:0051302">
    <property type="term" value="P:regulation of cell division"/>
    <property type="evidence" value="ECO:0007669"/>
    <property type="project" value="TreeGrafter"/>
</dbReference>
<dbReference type="InterPro" id="IPR036597">
    <property type="entry name" value="Fido-like_dom_sf"/>
</dbReference>
<evidence type="ECO:0000259" key="8">
    <source>
        <dbReference type="PROSITE" id="PS51459"/>
    </source>
</evidence>
<dbReference type="PANTHER" id="PTHR39560">
    <property type="entry name" value="PROTEIN ADENYLYLTRANSFERASE FIC-RELATED"/>
    <property type="match status" value="1"/>
</dbReference>
<dbReference type="CDD" id="cd11586">
    <property type="entry name" value="VbhA_like"/>
    <property type="match status" value="1"/>
</dbReference>
<feature type="domain" description="Fido" evidence="8">
    <location>
        <begin position="99"/>
        <end position="248"/>
    </location>
</feature>
<keyword evidence="1" id="KW-0808">Transferase</keyword>
<accession>A0A412W349</accession>
<dbReference type="EMBL" id="QRYW01000061">
    <property type="protein sequence ID" value="RGV18146.1"/>
    <property type="molecule type" value="Genomic_DNA"/>
</dbReference>
<organism evidence="9 10">
    <name type="scientific">Odoribacter splanchnicus</name>
    <dbReference type="NCBI Taxonomy" id="28118"/>
    <lineage>
        <taxon>Bacteria</taxon>
        <taxon>Pseudomonadati</taxon>
        <taxon>Bacteroidota</taxon>
        <taxon>Bacteroidia</taxon>
        <taxon>Bacteroidales</taxon>
        <taxon>Odoribacteraceae</taxon>
        <taxon>Odoribacter</taxon>
    </lineage>
</organism>
<dbReference type="InterPro" id="IPR036388">
    <property type="entry name" value="WH-like_DNA-bd_sf"/>
</dbReference>
<reference evidence="9 10" key="1">
    <citation type="submission" date="2018-08" db="EMBL/GenBank/DDBJ databases">
        <title>A genome reference for cultivated species of the human gut microbiota.</title>
        <authorList>
            <person name="Zou Y."/>
            <person name="Xue W."/>
            <person name="Luo G."/>
        </authorList>
    </citation>
    <scope>NUCLEOTIDE SEQUENCE [LARGE SCALE GENOMIC DNA]</scope>
    <source>
        <strain evidence="9 10">AF14-6AC</strain>
    </source>
</reference>
<dbReference type="GO" id="GO:0005524">
    <property type="term" value="F:ATP binding"/>
    <property type="evidence" value="ECO:0007669"/>
    <property type="project" value="UniProtKB-KW"/>
</dbReference>
<dbReference type="PANTHER" id="PTHR39560:SF1">
    <property type="entry name" value="PROTEIN ADENYLYLTRANSFERASE FIC-RELATED"/>
    <property type="match status" value="1"/>
</dbReference>
<evidence type="ECO:0000256" key="2">
    <source>
        <dbReference type="ARBA" id="ARBA00022695"/>
    </source>
</evidence>
<dbReference type="SUPFAM" id="SSF140931">
    <property type="entry name" value="Fic-like"/>
    <property type="match status" value="1"/>
</dbReference>
<dbReference type="Pfam" id="PF13412">
    <property type="entry name" value="HTH_24"/>
    <property type="match status" value="1"/>
</dbReference>
<sequence length="362" mass="41742">MNDFEEYIRQGEPQKKEKGYAWQTAIGLQAVDDLKPSEYLIQTARQHIEGDITIEEAKQLIDSYYQSKTVRANIEDRTEEADKVSARIAEILSEKTFTFSPVEYITIHRRLFQGIYKFAGKVRDYNITKKEWVLKGETVLYASADSIRETLDFDFMQEKNFSYKDLNINDAIIHIAKFISGIWQIHAFGEGNTRTTAVFAIKYLRTFGFDISNEAFANHSWYFRNALVRANYNNLSKGIYATTEYIEAFFRNLILSEHNELKNRVMLVQESSVQGVQSANTTKEISPKCNICTLNCTLEEMAVLNFLREQPKATQKEIAAHIGKSERTVKTITVNLTEKGIIERKNGKRNGFWEVKTNNLNS</sequence>
<evidence type="ECO:0000256" key="5">
    <source>
        <dbReference type="ARBA" id="ARBA00034531"/>
    </source>
</evidence>
<dbReference type="InterPro" id="IPR003812">
    <property type="entry name" value="Fido"/>
</dbReference>
<evidence type="ECO:0000256" key="3">
    <source>
        <dbReference type="ARBA" id="ARBA00022741"/>
    </source>
</evidence>
<dbReference type="EC" id="2.7.7.108" evidence="5"/>
<keyword evidence="4" id="KW-0067">ATP-binding</keyword>
<dbReference type="Pfam" id="PF02661">
    <property type="entry name" value="Fic"/>
    <property type="match status" value="1"/>
</dbReference>
<dbReference type="GeneID" id="60062819"/>
<comment type="caution">
    <text evidence="9">The sequence shown here is derived from an EMBL/GenBank/DDBJ whole genome shotgun (WGS) entry which is preliminary data.</text>
</comment>
<dbReference type="Gene3D" id="1.10.10.10">
    <property type="entry name" value="Winged helix-like DNA-binding domain superfamily/Winged helix DNA-binding domain"/>
    <property type="match status" value="1"/>
</dbReference>
<protein>
    <recommendedName>
        <fullName evidence="5">protein adenylyltransferase</fullName>
        <ecNumber evidence="5">2.7.7.108</ecNumber>
    </recommendedName>
</protein>